<comment type="function">
    <text evidence="8">Initiates the restart of stalled replication forks, which reloads the replicative helicase on sites other than the origin of replication. Recognizes and binds to abandoned replication forks and remodels them to uncover a helicase loading site. Promotes assembly of the primosome at these replication forks.</text>
</comment>
<feature type="binding site" evidence="8">
    <location>
        <position position="443"/>
    </location>
    <ligand>
        <name>Zn(2+)</name>
        <dbReference type="ChEBI" id="CHEBI:29105"/>
        <label>1</label>
    </ligand>
</feature>
<feature type="domain" description="Primosomal protein N' 3' DNA-binding" evidence="9">
    <location>
        <begin position="34"/>
        <end position="133"/>
    </location>
</feature>
<dbReference type="GO" id="GO:0008270">
    <property type="term" value="F:zinc ion binding"/>
    <property type="evidence" value="ECO:0007669"/>
    <property type="project" value="UniProtKB-UniRule"/>
</dbReference>
<evidence type="ECO:0000313" key="11">
    <source>
        <dbReference type="Proteomes" id="UP001164390"/>
    </source>
</evidence>
<evidence type="ECO:0000256" key="3">
    <source>
        <dbReference type="ARBA" id="ARBA00022723"/>
    </source>
</evidence>
<dbReference type="GO" id="GO:0003677">
    <property type="term" value="F:DNA binding"/>
    <property type="evidence" value="ECO:0007669"/>
    <property type="project" value="UniProtKB-UniRule"/>
</dbReference>
<dbReference type="GO" id="GO:0005524">
    <property type="term" value="F:ATP binding"/>
    <property type="evidence" value="ECO:0007669"/>
    <property type="project" value="UniProtKB-UniRule"/>
</dbReference>
<keyword evidence="7 8" id="KW-0238">DNA-binding</keyword>
<keyword evidence="2 8" id="KW-0235">DNA replication</keyword>
<evidence type="ECO:0000256" key="4">
    <source>
        <dbReference type="ARBA" id="ARBA00022741"/>
    </source>
</evidence>
<feature type="binding site" evidence="8">
    <location>
        <position position="431"/>
    </location>
    <ligand>
        <name>Zn(2+)</name>
        <dbReference type="ChEBI" id="CHEBI:29105"/>
        <label>2</label>
    </ligand>
</feature>
<dbReference type="InterPro" id="IPR042115">
    <property type="entry name" value="PriA_3primeBD_sf"/>
</dbReference>
<dbReference type="KEGG" id="sgrg:L0C25_22440"/>
<dbReference type="Gene3D" id="3.40.50.300">
    <property type="entry name" value="P-loop containing nucleotide triphosphate hydrolases"/>
    <property type="match status" value="1"/>
</dbReference>
<feature type="binding site" evidence="8">
    <location>
        <position position="416"/>
    </location>
    <ligand>
        <name>Zn(2+)</name>
        <dbReference type="ChEBI" id="CHEBI:29105"/>
        <label>2</label>
    </ligand>
</feature>
<dbReference type="HAMAP" id="MF_00983">
    <property type="entry name" value="PriA"/>
    <property type="match status" value="1"/>
</dbReference>
<keyword evidence="1 8" id="KW-0639">Primosome</keyword>
<comment type="similarity">
    <text evidence="8">Belongs to the helicase family. PriA subfamily.</text>
</comment>
<evidence type="ECO:0000256" key="1">
    <source>
        <dbReference type="ARBA" id="ARBA00022515"/>
    </source>
</evidence>
<gene>
    <name evidence="8" type="primary">priA</name>
    <name evidence="10" type="ORF">L0C25_22440</name>
</gene>
<evidence type="ECO:0000256" key="6">
    <source>
        <dbReference type="ARBA" id="ARBA00022840"/>
    </source>
</evidence>
<dbReference type="Pfam" id="PF17764">
    <property type="entry name" value="PriA_3primeBD"/>
    <property type="match status" value="1"/>
</dbReference>
<comment type="subunit">
    <text evidence="8">Component of the replication restart primosome.</text>
</comment>
<feature type="binding site" evidence="8">
    <location>
        <position position="413"/>
    </location>
    <ligand>
        <name>Zn(2+)</name>
        <dbReference type="ChEBI" id="CHEBI:29105"/>
        <label>2</label>
    </ligand>
</feature>
<name>A0AA46THI4_9ACTN</name>
<sequence>MSDDHEQLALLKGAVRRPKVPDGAALAPELPVARVAVDVSLAHLDRPFDYLVPEAMHDTAVPGSRVVVRFAGQQVSGFVLDRVAESDHTGRLGRLSRAVSDEVVLRPDVARLVRTVADRYAGTFADVVRLAVPPRHATTEKRAARTPAGPVEAPADLSGWDAYAGGAEYVSAIAAGDRPRAVWSALPGASSGHDIALAVAATVAAGRGAIVCVPDATDVARVGAAMADVLGAGRHVELTAALGPSARYRAFLSLARGLTRVVVGTRAAAFAPVHDLGLVAIWDDADDLHAEPRAPYPHAREVLLTRAHDAGCAALIGGYARSAEAQRLIESGWCDELGPSLPARRASWARVAVTGADERAAAADLSGGRARLPHEAFTLIRSGLDAGPVLVQVPRLGYRSALACQRCRTPARCAHCAGPMAQRSSDAEPTCRWCGRDGATWSCGECGSVRMRAVVVGDARTAEELGRAFPQVPVVTSSGEHVRERVSAEAVLVVATPGAEPATEGGYAAGVLMDCGLMLSRPDLRVAEESLRRWLNATALVRGAEAGGRVLAIGDQTLGVLQALVRLDPAGHARRELAERQAAHLPPAVILAAVEGPVDELEALIDHEWPQPFELLGPVEIDDDSARLIVRVPRHRGGELAEALRELQAGRSARKLSHLRVDVDPAQLA</sequence>
<dbReference type="InterPro" id="IPR005259">
    <property type="entry name" value="PriA"/>
</dbReference>
<organism evidence="10 11">
    <name type="scientific">Solicola gregarius</name>
    <dbReference type="NCBI Taxonomy" id="2908642"/>
    <lineage>
        <taxon>Bacteria</taxon>
        <taxon>Bacillati</taxon>
        <taxon>Actinomycetota</taxon>
        <taxon>Actinomycetes</taxon>
        <taxon>Propionibacteriales</taxon>
        <taxon>Nocardioidaceae</taxon>
        <taxon>Solicola</taxon>
    </lineage>
</organism>
<dbReference type="EMBL" id="CP094970">
    <property type="protein sequence ID" value="UYM05240.1"/>
    <property type="molecule type" value="Genomic_DNA"/>
</dbReference>
<evidence type="ECO:0000256" key="2">
    <source>
        <dbReference type="ARBA" id="ARBA00022705"/>
    </source>
</evidence>
<dbReference type="GO" id="GO:0006269">
    <property type="term" value="P:DNA replication, synthesis of primer"/>
    <property type="evidence" value="ECO:0007669"/>
    <property type="project" value="UniProtKB-KW"/>
</dbReference>
<keyword evidence="6 8" id="KW-0067">ATP-binding</keyword>
<evidence type="ECO:0000259" key="9">
    <source>
        <dbReference type="Pfam" id="PF17764"/>
    </source>
</evidence>
<feature type="binding site" evidence="8">
    <location>
        <position position="404"/>
    </location>
    <ligand>
        <name>Zn(2+)</name>
        <dbReference type="ChEBI" id="CHEBI:29105"/>
        <label>1</label>
    </ligand>
</feature>
<dbReference type="GO" id="GO:0043138">
    <property type="term" value="F:3'-5' DNA helicase activity"/>
    <property type="evidence" value="ECO:0007669"/>
    <property type="project" value="TreeGrafter"/>
</dbReference>
<dbReference type="InterPro" id="IPR041222">
    <property type="entry name" value="PriA_3primeBD"/>
</dbReference>
<feature type="binding site" evidence="8">
    <location>
        <position position="407"/>
    </location>
    <ligand>
        <name>Zn(2+)</name>
        <dbReference type="ChEBI" id="CHEBI:29105"/>
        <label>1</label>
    </ligand>
</feature>
<comment type="cofactor">
    <cofactor evidence="8">
        <name>Zn(2+)</name>
        <dbReference type="ChEBI" id="CHEBI:29105"/>
    </cofactor>
    <text evidence="8">Binds 2 zinc ions per subunit.</text>
</comment>
<dbReference type="PANTHER" id="PTHR30580">
    <property type="entry name" value="PRIMOSOMAL PROTEIN N"/>
    <property type="match status" value="1"/>
</dbReference>
<dbReference type="AlphaFoldDB" id="A0AA46THI4"/>
<evidence type="ECO:0000256" key="8">
    <source>
        <dbReference type="HAMAP-Rule" id="MF_00983"/>
    </source>
</evidence>
<dbReference type="GO" id="GO:0006310">
    <property type="term" value="P:DNA recombination"/>
    <property type="evidence" value="ECO:0007669"/>
    <property type="project" value="InterPro"/>
</dbReference>
<keyword evidence="11" id="KW-1185">Reference proteome</keyword>
<reference evidence="10" key="1">
    <citation type="submission" date="2022-01" db="EMBL/GenBank/DDBJ databases">
        <title>Nocardioidaceae gen. sp. A5X3R13.</title>
        <authorList>
            <person name="Lopez Marin M.A."/>
            <person name="Uhlik O."/>
        </authorList>
    </citation>
    <scope>NUCLEOTIDE SEQUENCE</scope>
    <source>
        <strain evidence="10">A5X3R13</strain>
    </source>
</reference>
<keyword evidence="3 8" id="KW-0479">Metal-binding</keyword>
<evidence type="ECO:0000313" key="10">
    <source>
        <dbReference type="EMBL" id="UYM05240.1"/>
    </source>
</evidence>
<feature type="binding site" evidence="8">
    <location>
        <position position="446"/>
    </location>
    <ligand>
        <name>Zn(2+)</name>
        <dbReference type="ChEBI" id="CHEBI:29105"/>
        <label>1</label>
    </ligand>
</feature>
<dbReference type="GO" id="GO:0006270">
    <property type="term" value="P:DNA replication initiation"/>
    <property type="evidence" value="ECO:0007669"/>
    <property type="project" value="TreeGrafter"/>
</dbReference>
<comment type="caution">
    <text evidence="8">As this protein does not have any detectable helicase domains, it probably does not have helicase activity.</text>
</comment>
<dbReference type="Proteomes" id="UP001164390">
    <property type="component" value="Chromosome"/>
</dbReference>
<accession>A0AA46THI4</accession>
<dbReference type="GO" id="GO:1990077">
    <property type="term" value="C:primosome complex"/>
    <property type="evidence" value="ECO:0007669"/>
    <property type="project" value="UniProtKB-UniRule"/>
</dbReference>
<evidence type="ECO:0000256" key="7">
    <source>
        <dbReference type="ARBA" id="ARBA00023125"/>
    </source>
</evidence>
<dbReference type="GO" id="GO:0006302">
    <property type="term" value="P:double-strand break repair"/>
    <property type="evidence" value="ECO:0007669"/>
    <property type="project" value="InterPro"/>
</dbReference>
<feature type="binding site" evidence="8">
    <location>
        <position position="434"/>
    </location>
    <ligand>
        <name>Zn(2+)</name>
        <dbReference type="ChEBI" id="CHEBI:29105"/>
        <label>2</label>
    </ligand>
</feature>
<dbReference type="Gene3D" id="3.40.1440.60">
    <property type="entry name" value="PriA, 3(prime) DNA-binding domain"/>
    <property type="match status" value="1"/>
</dbReference>
<dbReference type="InterPro" id="IPR027417">
    <property type="entry name" value="P-loop_NTPase"/>
</dbReference>
<proteinExistence type="inferred from homology"/>
<keyword evidence="4 8" id="KW-0547">Nucleotide-binding</keyword>
<dbReference type="PANTHER" id="PTHR30580:SF0">
    <property type="entry name" value="PRIMOSOMAL PROTEIN N"/>
    <property type="match status" value="1"/>
</dbReference>
<keyword evidence="5 8" id="KW-0862">Zinc</keyword>
<evidence type="ECO:0000256" key="5">
    <source>
        <dbReference type="ARBA" id="ARBA00022833"/>
    </source>
</evidence>
<protein>
    <recommendedName>
        <fullName evidence="8">Probable replication restart protein PriA</fullName>
    </recommendedName>
    <alternativeName>
        <fullName evidence="8">Putative ATP-dependent DNA helicase PriA</fullName>
    </alternativeName>
</protein>
<dbReference type="RefSeq" id="WP_271634037.1">
    <property type="nucleotide sequence ID" value="NZ_CP094970.1"/>
</dbReference>